<feature type="compositionally biased region" description="Low complexity" evidence="10">
    <location>
        <begin position="150"/>
        <end position="175"/>
    </location>
</feature>
<dbReference type="Proteomes" id="UP000623776">
    <property type="component" value="Unassembled WGS sequence"/>
</dbReference>
<dbReference type="GO" id="GO:0043093">
    <property type="term" value="P:FtsZ-dependent cytokinesis"/>
    <property type="evidence" value="ECO:0007669"/>
    <property type="project" value="UniProtKB-UniRule"/>
</dbReference>
<dbReference type="PANTHER" id="PTHR38685:SF1">
    <property type="entry name" value="CELL DIVISION PROTEIN ZIPA"/>
    <property type="match status" value="1"/>
</dbReference>
<evidence type="ECO:0000256" key="6">
    <source>
        <dbReference type="ARBA" id="ARBA00023136"/>
    </source>
</evidence>
<dbReference type="InterPro" id="IPR011919">
    <property type="entry name" value="Cell_div_ZipA"/>
</dbReference>
<feature type="compositionally biased region" description="Polar residues" evidence="10">
    <location>
        <begin position="111"/>
        <end position="120"/>
    </location>
</feature>
<keyword evidence="7 8" id="KW-0131">Cell cycle</keyword>
<keyword evidence="4 8" id="KW-0812">Transmembrane</keyword>
<evidence type="ECO:0000256" key="7">
    <source>
        <dbReference type="ARBA" id="ARBA00023306"/>
    </source>
</evidence>
<protein>
    <recommendedName>
        <fullName evidence="8 9">Cell division protein ZipA</fullName>
    </recommendedName>
</protein>
<dbReference type="EMBL" id="BMXN01000002">
    <property type="protein sequence ID" value="GHD55776.1"/>
    <property type="molecule type" value="Genomic_DNA"/>
</dbReference>
<keyword evidence="5 8" id="KW-1133">Transmembrane helix</keyword>
<keyword evidence="6 8" id="KW-0472">Membrane</keyword>
<comment type="caution">
    <text evidence="12">The sequence shown here is derived from an EMBL/GenBank/DDBJ whole genome shotgun (WGS) entry which is preliminary data.</text>
</comment>
<dbReference type="InterPro" id="IPR036765">
    <property type="entry name" value="ZipA_FtsZ-bd_C_sf"/>
</dbReference>
<sequence length="711" mass="76804">MELREWLIILGLALVSLIVVDGARRLQRQRRVPQLDQAGKDLPAVKPEELSDEAKEAEINWELPNGGARVVKPADYSGLGQKPKLKRQDHPGPSKVLSDFRRSFAQSVTANAKSFTSKSSKPAVAQSAAANGETAKRSEPPKAAPSRAEPSMSPSPVSTPVAHSAVPEAASAASREAAHSEPRREPSLFAGEPASQHEAVAPEATVSTVSEANAPEAIASKAIASESTVSEAKTPESLVSEETAAPEAVAPEAIAVASAAPVPVESAIQQQPSPETAAPTVSEPAVEPVSTAAAAEDDHKATAAAAAESVEPVLSATDTPESTPLSAVEPEPDAEPVLRAEPKDAVFAKSSETPRRRQLRSDIAGDVDELDDDEVDRYRLVDFEGIGRSFKRRIIERRKQKAIKKAEKAKRAEALAKQKAERKALEAEQRRVAKEAAEAEKARIAQEKAQARELAATDAAAKRTSRGKAPALDSYDDADRYAAPAAARGAYDDAASHHDDRYAAYDAGRTDAADYDDAYAEFDGAYEEPAYEARESVVRAHPTLEKALRHDVNGEHARETLADAEEMIVISVLSRDPEGFDGSKLLELMMACGLRYSRTMGVFHRFETESAESELQFSMVNVLKPGTFPIEEMDEFVTPGITFLMPLPGALDSAAAFEAMVETAMVVVRHMGGELKDENRSVMTAQTIEFARQRVREFERRHRLHRQLQAR</sequence>
<dbReference type="GO" id="GO:0032153">
    <property type="term" value="C:cell division site"/>
    <property type="evidence" value="ECO:0007669"/>
    <property type="project" value="UniProtKB-UniRule"/>
</dbReference>
<comment type="similarity">
    <text evidence="8 9">Belongs to the ZipA family.</text>
</comment>
<evidence type="ECO:0000256" key="8">
    <source>
        <dbReference type="HAMAP-Rule" id="MF_00509"/>
    </source>
</evidence>
<keyword evidence="2 8" id="KW-0997">Cell inner membrane</keyword>
<dbReference type="GO" id="GO:0005886">
    <property type="term" value="C:plasma membrane"/>
    <property type="evidence" value="ECO:0007669"/>
    <property type="project" value="UniProtKB-SubCell"/>
</dbReference>
<reference evidence="13" key="1">
    <citation type="journal article" date="2019" name="Int. J. Syst. Evol. Microbiol.">
        <title>The Global Catalogue of Microorganisms (GCM) 10K type strain sequencing project: providing services to taxonomists for standard genome sequencing and annotation.</title>
        <authorList>
            <consortium name="The Broad Institute Genomics Platform"/>
            <consortium name="The Broad Institute Genome Sequencing Center for Infectious Disease"/>
            <person name="Wu L."/>
            <person name="Ma J."/>
        </authorList>
    </citation>
    <scope>NUCLEOTIDE SEQUENCE [LARGE SCALE GENOMIC DNA]</scope>
    <source>
        <strain evidence="13">KCTC 22154</strain>
    </source>
</reference>
<feature type="compositionally biased region" description="Basic and acidic residues" evidence="10">
    <location>
        <begin position="176"/>
        <end position="186"/>
    </location>
</feature>
<evidence type="ECO:0000259" key="11">
    <source>
        <dbReference type="SMART" id="SM00771"/>
    </source>
</evidence>
<feature type="compositionally biased region" description="Low complexity" evidence="10">
    <location>
        <begin position="211"/>
        <end position="227"/>
    </location>
</feature>
<evidence type="ECO:0000256" key="9">
    <source>
        <dbReference type="RuleBase" id="RU003612"/>
    </source>
</evidence>
<feature type="compositionally biased region" description="Basic and acidic residues" evidence="10">
    <location>
        <begin position="86"/>
        <end position="97"/>
    </location>
</feature>
<comment type="subunit">
    <text evidence="8">Interacts with FtsZ via their C-terminal domains.</text>
</comment>
<feature type="region of interest" description="Disordered" evidence="10">
    <location>
        <begin position="111"/>
        <end position="246"/>
    </location>
</feature>
<dbReference type="RefSeq" id="WP_189462796.1">
    <property type="nucleotide sequence ID" value="NZ_BMXN01000002.1"/>
</dbReference>
<evidence type="ECO:0000256" key="1">
    <source>
        <dbReference type="ARBA" id="ARBA00022475"/>
    </source>
</evidence>
<dbReference type="NCBIfam" id="TIGR02205">
    <property type="entry name" value="septum_zipA"/>
    <property type="match status" value="1"/>
</dbReference>
<comment type="subcellular location">
    <subcellularLocation>
        <location evidence="8">Cell inner membrane</location>
        <topology evidence="8">Single-pass type I membrane protein</topology>
    </subcellularLocation>
    <text evidence="8">Localizes to the Z ring in an FtsZ-dependent manner.</text>
</comment>
<organism evidence="12 13">
    <name type="scientific">Vreelandella hamiltonii</name>
    <dbReference type="NCBI Taxonomy" id="502829"/>
    <lineage>
        <taxon>Bacteria</taxon>
        <taxon>Pseudomonadati</taxon>
        <taxon>Pseudomonadota</taxon>
        <taxon>Gammaproteobacteria</taxon>
        <taxon>Oceanospirillales</taxon>
        <taxon>Halomonadaceae</taxon>
        <taxon>Vreelandella</taxon>
    </lineage>
</organism>
<keyword evidence="13" id="KW-1185">Reference proteome</keyword>
<evidence type="ECO:0000256" key="2">
    <source>
        <dbReference type="ARBA" id="ARBA00022519"/>
    </source>
</evidence>
<feature type="region of interest" description="Disordered" evidence="10">
    <location>
        <begin position="70"/>
        <end position="97"/>
    </location>
</feature>
<feature type="compositionally biased region" description="Basic and acidic residues" evidence="10">
    <location>
        <begin position="336"/>
        <end position="346"/>
    </location>
</feature>
<dbReference type="Gene3D" id="3.30.1400.10">
    <property type="entry name" value="ZipA, C-terminal FtsZ-binding domain"/>
    <property type="match status" value="1"/>
</dbReference>
<evidence type="ECO:0000313" key="12">
    <source>
        <dbReference type="EMBL" id="GHD55776.1"/>
    </source>
</evidence>
<keyword evidence="1 8" id="KW-1003">Cell membrane</keyword>
<name>A0A8H9M2J1_9GAMM</name>
<evidence type="ECO:0000256" key="3">
    <source>
        <dbReference type="ARBA" id="ARBA00022618"/>
    </source>
</evidence>
<dbReference type="GO" id="GO:0000917">
    <property type="term" value="P:division septum assembly"/>
    <property type="evidence" value="ECO:0007669"/>
    <property type="project" value="TreeGrafter"/>
</dbReference>
<evidence type="ECO:0000256" key="5">
    <source>
        <dbReference type="ARBA" id="ARBA00022989"/>
    </source>
</evidence>
<dbReference type="HAMAP" id="MF_00509">
    <property type="entry name" value="ZipA"/>
    <property type="match status" value="1"/>
</dbReference>
<feature type="compositionally biased region" description="Polar residues" evidence="10">
    <location>
        <begin position="316"/>
        <end position="325"/>
    </location>
</feature>
<evidence type="ECO:0000256" key="4">
    <source>
        <dbReference type="ARBA" id="ARBA00022692"/>
    </source>
</evidence>
<evidence type="ECO:0000256" key="10">
    <source>
        <dbReference type="SAM" id="MobiDB-lite"/>
    </source>
</evidence>
<accession>A0A8H9M2J1</accession>
<feature type="domain" description="ZipA C-terminal FtsZ-binding" evidence="11">
    <location>
        <begin position="564"/>
        <end position="695"/>
    </location>
</feature>
<dbReference type="PANTHER" id="PTHR38685">
    <property type="entry name" value="CELL DIVISION PROTEIN ZIPA"/>
    <property type="match status" value="1"/>
</dbReference>
<dbReference type="SUPFAM" id="SSF64383">
    <property type="entry name" value="Cell-division protein ZipA, C-terminal domain"/>
    <property type="match status" value="1"/>
</dbReference>
<feature type="region of interest" description="Disordered" evidence="10">
    <location>
        <begin position="264"/>
        <end position="360"/>
    </location>
</feature>
<gene>
    <name evidence="8" type="primary">zipA</name>
    <name evidence="12" type="ORF">GCM10007157_06000</name>
</gene>
<dbReference type="SMART" id="SM00771">
    <property type="entry name" value="ZipA_C"/>
    <property type="match status" value="1"/>
</dbReference>
<dbReference type="Pfam" id="PF04354">
    <property type="entry name" value="ZipA_C"/>
    <property type="match status" value="1"/>
</dbReference>
<evidence type="ECO:0000313" key="13">
    <source>
        <dbReference type="Proteomes" id="UP000623776"/>
    </source>
</evidence>
<feature type="region of interest" description="Disordered" evidence="10">
    <location>
        <begin position="455"/>
        <end position="474"/>
    </location>
</feature>
<comment type="function">
    <text evidence="8 9">Essential cell division protein that stabilizes the FtsZ protofilaments by cross-linking them and that serves as a cytoplasmic membrane anchor for the Z ring. Also required for the recruitment to the septal ring of downstream cell division proteins.</text>
</comment>
<proteinExistence type="inferred from homology"/>
<dbReference type="AlphaFoldDB" id="A0A8H9M2J1"/>
<keyword evidence="3 8" id="KW-0132">Cell division</keyword>
<dbReference type="InterPro" id="IPR007449">
    <property type="entry name" value="ZipA_FtsZ-bd_C"/>
</dbReference>